<name>A0ABR6BK05_9PSEU</name>
<reference evidence="1 2" key="1">
    <citation type="submission" date="2020-08" db="EMBL/GenBank/DDBJ databases">
        <title>Genomic Encyclopedia of Archaeal and Bacterial Type Strains, Phase II (KMG-II): from individual species to whole genera.</title>
        <authorList>
            <person name="Goeker M."/>
        </authorList>
    </citation>
    <scope>NUCLEOTIDE SEQUENCE [LARGE SCALE GENOMIC DNA]</scope>
    <source>
        <strain evidence="1 2">DSM 43850</strain>
    </source>
</reference>
<protein>
    <submittedName>
        <fullName evidence="1">Uncharacterized protein</fullName>
    </submittedName>
</protein>
<sequence length="116" mass="13128">MTPNAAPETEFVVRRFTEDDCEVTTVVIDPADAQQTLYGTVTHNGRLIGSYHCTDIGRQRGWRIVTADGEYLSLDGVEVRPPWEGDAVWVLTRILTGDDQDEIDRQLRAGNRQPRR</sequence>
<evidence type="ECO:0000313" key="2">
    <source>
        <dbReference type="Proteomes" id="UP000517916"/>
    </source>
</evidence>
<proteinExistence type="predicted"/>
<dbReference type="RefSeq" id="WP_182838085.1">
    <property type="nucleotide sequence ID" value="NZ_BAAABQ010000020.1"/>
</dbReference>
<comment type="caution">
    <text evidence="1">The sequence shown here is derived from an EMBL/GenBank/DDBJ whole genome shotgun (WGS) entry which is preliminary data.</text>
</comment>
<accession>A0ABR6BK05</accession>
<keyword evidence="2" id="KW-1185">Reference proteome</keyword>
<organism evidence="1 2">
    <name type="scientific">Kutzneria viridogrisea</name>
    <dbReference type="NCBI Taxonomy" id="47990"/>
    <lineage>
        <taxon>Bacteria</taxon>
        <taxon>Bacillati</taxon>
        <taxon>Actinomycetota</taxon>
        <taxon>Actinomycetes</taxon>
        <taxon>Pseudonocardiales</taxon>
        <taxon>Pseudonocardiaceae</taxon>
        <taxon>Kutzneria</taxon>
    </lineage>
</organism>
<evidence type="ECO:0000313" key="1">
    <source>
        <dbReference type="EMBL" id="MBA8926889.1"/>
    </source>
</evidence>
<gene>
    <name evidence="1" type="ORF">BC739_004095</name>
</gene>
<dbReference type="EMBL" id="JACJID010000003">
    <property type="protein sequence ID" value="MBA8926889.1"/>
    <property type="molecule type" value="Genomic_DNA"/>
</dbReference>
<dbReference type="Proteomes" id="UP000517916">
    <property type="component" value="Unassembled WGS sequence"/>
</dbReference>